<protein>
    <submittedName>
        <fullName evidence="2">Uncharacterized protein</fullName>
    </submittedName>
</protein>
<organism evidence="2 3">
    <name type="scientific">Gibberella moniliformis (strain M3125 / FGSC 7600)</name>
    <name type="common">Maize ear and stalk rot fungus</name>
    <name type="synonym">Fusarium verticillioides</name>
    <dbReference type="NCBI Taxonomy" id="334819"/>
    <lineage>
        <taxon>Eukaryota</taxon>
        <taxon>Fungi</taxon>
        <taxon>Dikarya</taxon>
        <taxon>Ascomycota</taxon>
        <taxon>Pezizomycotina</taxon>
        <taxon>Sordariomycetes</taxon>
        <taxon>Hypocreomycetidae</taxon>
        <taxon>Hypocreales</taxon>
        <taxon>Nectriaceae</taxon>
        <taxon>Fusarium</taxon>
        <taxon>Fusarium fujikuroi species complex</taxon>
    </lineage>
</organism>
<reference evidence="2 3" key="1">
    <citation type="journal article" date="2010" name="Nature">
        <title>Comparative genomics reveals mobile pathogenicity chromosomes in Fusarium.</title>
        <authorList>
            <person name="Ma L.J."/>
            <person name="van der Does H.C."/>
            <person name="Borkovich K.A."/>
            <person name="Coleman J.J."/>
            <person name="Daboussi M.J."/>
            <person name="Di Pietro A."/>
            <person name="Dufresne M."/>
            <person name="Freitag M."/>
            <person name="Grabherr M."/>
            <person name="Henrissat B."/>
            <person name="Houterman P.M."/>
            <person name="Kang S."/>
            <person name="Shim W.B."/>
            <person name="Woloshuk C."/>
            <person name="Xie X."/>
            <person name="Xu J.R."/>
            <person name="Antoniw J."/>
            <person name="Baker S.E."/>
            <person name="Bluhm B.H."/>
            <person name="Breakspear A."/>
            <person name="Brown D.W."/>
            <person name="Butchko R.A."/>
            <person name="Chapman S."/>
            <person name="Coulson R."/>
            <person name="Coutinho P.M."/>
            <person name="Danchin E.G."/>
            <person name="Diener A."/>
            <person name="Gale L.R."/>
            <person name="Gardiner D.M."/>
            <person name="Goff S."/>
            <person name="Hammond-Kosack K.E."/>
            <person name="Hilburn K."/>
            <person name="Hua-Van A."/>
            <person name="Jonkers W."/>
            <person name="Kazan K."/>
            <person name="Kodira C.D."/>
            <person name="Koehrsen M."/>
            <person name="Kumar L."/>
            <person name="Lee Y.H."/>
            <person name="Li L."/>
            <person name="Manners J.M."/>
            <person name="Miranda-Saavedra D."/>
            <person name="Mukherjee M."/>
            <person name="Park G."/>
            <person name="Park J."/>
            <person name="Park S.Y."/>
            <person name="Proctor R.H."/>
            <person name="Regev A."/>
            <person name="Ruiz-Roldan M.C."/>
            <person name="Sain D."/>
            <person name="Sakthikumar S."/>
            <person name="Sykes S."/>
            <person name="Schwartz D.C."/>
            <person name="Turgeon B.G."/>
            <person name="Wapinski I."/>
            <person name="Yoder O."/>
            <person name="Young S."/>
            <person name="Zeng Q."/>
            <person name="Zhou S."/>
            <person name="Galagan J."/>
            <person name="Cuomo C.A."/>
            <person name="Kistler H.C."/>
            <person name="Rep M."/>
        </authorList>
    </citation>
    <scope>NUCLEOTIDE SEQUENCE [LARGE SCALE GENOMIC DNA]</scope>
    <source>
        <strain evidence="3">M3125 / FGSC 7600</strain>
    </source>
</reference>
<evidence type="ECO:0000256" key="1">
    <source>
        <dbReference type="SAM" id="MobiDB-lite"/>
    </source>
</evidence>
<proteinExistence type="predicted"/>
<dbReference type="AlphaFoldDB" id="W7MD77"/>
<dbReference type="GeneID" id="30073235"/>
<dbReference type="KEGG" id="fvr:FVEG_16359"/>
<name>W7MD77_GIBM7</name>
<dbReference type="CDD" id="cd22997">
    <property type="entry name" value="GT_LH"/>
    <property type="match status" value="1"/>
</dbReference>
<keyword evidence="3" id="KW-1185">Reference proteome</keyword>
<sequence>MAEADQRLADQRGITVKELHRAGYSDSRFLNSGTVMGPLDDLRKFIDDALSLIEDDSDQNFLFRDSSQFYMAALYARQEYQRMRGLNGGDFPEDIAGRDVPRPKGAKDDVTEYHVAVDFDYAFTQTECHNDRFVP</sequence>
<evidence type="ECO:0000313" key="3">
    <source>
        <dbReference type="Proteomes" id="UP000009096"/>
    </source>
</evidence>
<dbReference type="EMBL" id="CM000587">
    <property type="protein sequence ID" value="EWG48931.1"/>
    <property type="molecule type" value="Genomic_DNA"/>
</dbReference>
<dbReference type="EMBL" id="DS022252">
    <property type="protein sequence ID" value="EWG48931.1"/>
    <property type="molecule type" value="Genomic_DNA"/>
</dbReference>
<evidence type="ECO:0000313" key="2">
    <source>
        <dbReference type="EMBL" id="EWG48931.1"/>
    </source>
</evidence>
<dbReference type="RefSeq" id="XP_018755122.1">
    <property type="nucleotide sequence ID" value="XM_018905606.1"/>
</dbReference>
<gene>
    <name evidence="2" type="ORF">FVEG_16359</name>
</gene>
<feature type="compositionally biased region" description="Basic and acidic residues" evidence="1">
    <location>
        <begin position="95"/>
        <end position="107"/>
    </location>
</feature>
<accession>W7MD77</accession>
<dbReference type="Proteomes" id="UP000009096">
    <property type="component" value="Chromosome 10"/>
</dbReference>
<dbReference type="VEuPathDB" id="FungiDB:FVEG_16359"/>
<feature type="region of interest" description="Disordered" evidence="1">
    <location>
        <begin position="87"/>
        <end position="107"/>
    </location>
</feature>